<dbReference type="Pfam" id="PF02578">
    <property type="entry name" value="Cu-oxidase_4"/>
    <property type="match status" value="1"/>
</dbReference>
<proteinExistence type="inferred from homology"/>
<evidence type="ECO:0000256" key="11">
    <source>
        <dbReference type="ARBA" id="ARBA00049893"/>
    </source>
</evidence>
<reference evidence="13 14" key="1">
    <citation type="submission" date="2021-03" db="EMBL/GenBank/DDBJ databases">
        <title>Sequencing the genomes of 1000 actinobacteria strains.</title>
        <authorList>
            <person name="Klenk H.-P."/>
        </authorList>
    </citation>
    <scope>NUCLEOTIDE SEQUENCE [LARGE SCALE GENOMIC DNA]</scope>
    <source>
        <strain evidence="13 14">DSM 45256</strain>
    </source>
</reference>
<comment type="similarity">
    <text evidence="3 12">Belongs to the purine nucleoside phosphorylase YfiH/LACC1 family.</text>
</comment>
<name>A0ABS4VZL7_9PSEU</name>
<dbReference type="NCBIfam" id="TIGR00726">
    <property type="entry name" value="peptidoglycan editing factor PgeF"/>
    <property type="match status" value="1"/>
</dbReference>
<dbReference type="EMBL" id="JAGINU010000001">
    <property type="protein sequence ID" value="MBP2369303.1"/>
    <property type="molecule type" value="Genomic_DNA"/>
</dbReference>
<accession>A0ABS4VZL7</accession>
<keyword evidence="6" id="KW-0378">Hydrolase</keyword>
<evidence type="ECO:0000256" key="7">
    <source>
        <dbReference type="ARBA" id="ARBA00022833"/>
    </source>
</evidence>
<evidence type="ECO:0000256" key="5">
    <source>
        <dbReference type="ARBA" id="ARBA00022723"/>
    </source>
</evidence>
<dbReference type="PANTHER" id="PTHR30616">
    <property type="entry name" value="UNCHARACTERIZED PROTEIN YFIH"/>
    <property type="match status" value="1"/>
</dbReference>
<organism evidence="13 14">
    <name type="scientific">Pseudonocardia parietis</name>
    <dbReference type="NCBI Taxonomy" id="570936"/>
    <lineage>
        <taxon>Bacteria</taxon>
        <taxon>Bacillati</taxon>
        <taxon>Actinomycetota</taxon>
        <taxon>Actinomycetes</taxon>
        <taxon>Pseudonocardiales</taxon>
        <taxon>Pseudonocardiaceae</taxon>
        <taxon>Pseudonocardia</taxon>
    </lineage>
</organism>
<dbReference type="Gene3D" id="3.60.140.10">
    <property type="entry name" value="CNF1/YfiH-like putative cysteine hydrolases"/>
    <property type="match status" value="1"/>
</dbReference>
<evidence type="ECO:0000256" key="4">
    <source>
        <dbReference type="ARBA" id="ARBA00022679"/>
    </source>
</evidence>
<comment type="catalytic activity">
    <reaction evidence="1">
        <text>inosine + phosphate = alpha-D-ribose 1-phosphate + hypoxanthine</text>
        <dbReference type="Rhea" id="RHEA:27646"/>
        <dbReference type="ChEBI" id="CHEBI:17368"/>
        <dbReference type="ChEBI" id="CHEBI:17596"/>
        <dbReference type="ChEBI" id="CHEBI:43474"/>
        <dbReference type="ChEBI" id="CHEBI:57720"/>
        <dbReference type="EC" id="2.4.2.1"/>
    </reaction>
    <physiologicalReaction direction="left-to-right" evidence="1">
        <dbReference type="Rhea" id="RHEA:27647"/>
    </physiologicalReaction>
</comment>
<keyword evidence="7" id="KW-0862">Zinc</keyword>
<evidence type="ECO:0000313" key="13">
    <source>
        <dbReference type="EMBL" id="MBP2369303.1"/>
    </source>
</evidence>
<evidence type="ECO:0000313" key="14">
    <source>
        <dbReference type="Proteomes" id="UP001519295"/>
    </source>
</evidence>
<evidence type="ECO:0000256" key="9">
    <source>
        <dbReference type="ARBA" id="ARBA00047989"/>
    </source>
</evidence>
<sequence length="274" mass="28402">MPVDPTPPAVPVDPTPSGLRVRRVMTTRAGGRSSGPFARFNLSLGVGDDPADVAGNRARVVRELGLSGLVFLRQVHGRDVAVLREPPRARPGSGGVAPDIPDVDAVVTDVPLLGIAVLAADCVPVLLGDARAGVVGAAHAGRSGAASGVLDAVVEQMTALGATTERLEVLLGPAVCGSCYEVPAAMRDEVEAALPGSASTTRTGTAGLDLRAGLTRRLADLGVTRVGTDPRCTIEDPDLYSHRREGRCGRQAAITWLDPRDARDARRTPPRAAR</sequence>
<evidence type="ECO:0000256" key="6">
    <source>
        <dbReference type="ARBA" id="ARBA00022801"/>
    </source>
</evidence>
<evidence type="ECO:0000256" key="1">
    <source>
        <dbReference type="ARBA" id="ARBA00000553"/>
    </source>
</evidence>
<keyword evidence="5" id="KW-0479">Metal-binding</keyword>
<evidence type="ECO:0000256" key="12">
    <source>
        <dbReference type="RuleBase" id="RU361274"/>
    </source>
</evidence>
<dbReference type="SUPFAM" id="SSF64438">
    <property type="entry name" value="CNF1/YfiH-like putative cysteine hydrolases"/>
    <property type="match status" value="1"/>
</dbReference>
<dbReference type="InterPro" id="IPR038371">
    <property type="entry name" value="Cu_polyphenol_OxRdtase_sf"/>
</dbReference>
<keyword evidence="14" id="KW-1185">Reference proteome</keyword>
<dbReference type="InterPro" id="IPR003730">
    <property type="entry name" value="Cu_polyphenol_OxRdtase"/>
</dbReference>
<evidence type="ECO:0000256" key="10">
    <source>
        <dbReference type="ARBA" id="ARBA00048968"/>
    </source>
</evidence>
<evidence type="ECO:0000256" key="8">
    <source>
        <dbReference type="ARBA" id="ARBA00023008"/>
    </source>
</evidence>
<comment type="catalytic activity">
    <reaction evidence="9">
        <text>adenosine + H2O + H(+) = inosine + NH4(+)</text>
        <dbReference type="Rhea" id="RHEA:24408"/>
        <dbReference type="ChEBI" id="CHEBI:15377"/>
        <dbReference type="ChEBI" id="CHEBI:15378"/>
        <dbReference type="ChEBI" id="CHEBI:16335"/>
        <dbReference type="ChEBI" id="CHEBI:17596"/>
        <dbReference type="ChEBI" id="CHEBI:28938"/>
        <dbReference type="EC" id="3.5.4.4"/>
    </reaction>
    <physiologicalReaction direction="left-to-right" evidence="9">
        <dbReference type="Rhea" id="RHEA:24409"/>
    </physiologicalReaction>
</comment>
<gene>
    <name evidence="13" type="ORF">JOF36_004999</name>
</gene>
<comment type="catalytic activity">
    <reaction evidence="11">
        <text>S-methyl-5'-thioadenosine + phosphate = 5-(methylsulfanyl)-alpha-D-ribose 1-phosphate + adenine</text>
        <dbReference type="Rhea" id="RHEA:11852"/>
        <dbReference type="ChEBI" id="CHEBI:16708"/>
        <dbReference type="ChEBI" id="CHEBI:17509"/>
        <dbReference type="ChEBI" id="CHEBI:43474"/>
        <dbReference type="ChEBI" id="CHEBI:58533"/>
        <dbReference type="EC" id="2.4.2.28"/>
    </reaction>
    <physiologicalReaction direction="left-to-right" evidence="11">
        <dbReference type="Rhea" id="RHEA:11853"/>
    </physiologicalReaction>
</comment>
<comment type="caution">
    <text evidence="13">The sequence shown here is derived from an EMBL/GenBank/DDBJ whole genome shotgun (WGS) entry which is preliminary data.</text>
</comment>
<evidence type="ECO:0000256" key="2">
    <source>
        <dbReference type="ARBA" id="ARBA00003215"/>
    </source>
</evidence>
<dbReference type="Proteomes" id="UP001519295">
    <property type="component" value="Unassembled WGS sequence"/>
</dbReference>
<comment type="function">
    <text evidence="2">Purine nucleoside enzyme that catalyzes the phosphorolysis of adenosine and inosine nucleosides, yielding D-ribose 1-phosphate and the respective free bases, adenine and hypoxanthine. Also catalyzes the phosphorolysis of S-methyl-5'-thioadenosine into adenine and S-methyl-5-thio-alpha-D-ribose 1-phosphate. Also has adenosine deaminase activity.</text>
</comment>
<dbReference type="InterPro" id="IPR011324">
    <property type="entry name" value="Cytotoxic_necrot_fac-like_cat"/>
</dbReference>
<evidence type="ECO:0000256" key="3">
    <source>
        <dbReference type="ARBA" id="ARBA00007353"/>
    </source>
</evidence>
<keyword evidence="8" id="KW-0186">Copper</keyword>
<protein>
    <recommendedName>
        <fullName evidence="12">Purine nucleoside phosphorylase</fullName>
    </recommendedName>
</protein>
<dbReference type="PANTHER" id="PTHR30616:SF2">
    <property type="entry name" value="PURINE NUCLEOSIDE PHOSPHORYLASE LACC1"/>
    <property type="match status" value="1"/>
</dbReference>
<dbReference type="CDD" id="cd16833">
    <property type="entry name" value="YfiH"/>
    <property type="match status" value="1"/>
</dbReference>
<comment type="catalytic activity">
    <reaction evidence="10">
        <text>adenosine + phosphate = alpha-D-ribose 1-phosphate + adenine</text>
        <dbReference type="Rhea" id="RHEA:27642"/>
        <dbReference type="ChEBI" id="CHEBI:16335"/>
        <dbReference type="ChEBI" id="CHEBI:16708"/>
        <dbReference type="ChEBI" id="CHEBI:43474"/>
        <dbReference type="ChEBI" id="CHEBI:57720"/>
        <dbReference type="EC" id="2.4.2.1"/>
    </reaction>
    <physiologicalReaction direction="left-to-right" evidence="10">
        <dbReference type="Rhea" id="RHEA:27643"/>
    </physiologicalReaction>
</comment>
<keyword evidence="4" id="KW-0808">Transferase</keyword>